<proteinExistence type="predicted"/>
<dbReference type="Gene3D" id="1.20.120.450">
    <property type="entry name" value="dinb family like domain"/>
    <property type="match status" value="1"/>
</dbReference>
<dbReference type="RefSeq" id="WP_111146045.1">
    <property type="nucleotide sequence ID" value="NZ_QKRB01000037.1"/>
</dbReference>
<dbReference type="AlphaFoldDB" id="A0A2W1LY77"/>
<dbReference type="SUPFAM" id="SSF109854">
    <property type="entry name" value="DinB/YfiT-like putative metalloenzymes"/>
    <property type="match status" value="1"/>
</dbReference>
<dbReference type="InterPro" id="IPR034660">
    <property type="entry name" value="DinB/YfiT-like"/>
</dbReference>
<accession>A0A2W1LY77</accession>
<evidence type="ECO:0000259" key="1">
    <source>
        <dbReference type="Pfam" id="PF12867"/>
    </source>
</evidence>
<dbReference type="Proteomes" id="UP000249522">
    <property type="component" value="Unassembled WGS sequence"/>
</dbReference>
<dbReference type="Pfam" id="PF12867">
    <property type="entry name" value="DinB_2"/>
    <property type="match status" value="1"/>
</dbReference>
<sequence>MTTTEVLQRFEETAAHYIRELDPFTMEQLKQKPSDEEWSIGQMVQHLINSALHMQLRNLDQCLAISKEPVFSSDEKTEIGKSIFTQGGFPPIRIQVPSSAQYTPPQPDSKEQLIEGLHTVIQRMKDVEPALEQASKQHTVSHPRFGGLCAEEWFRLVEMHFRHHLLQLDRLKQGLAEKAQ</sequence>
<reference evidence="2 3" key="1">
    <citation type="submission" date="2018-06" db="EMBL/GenBank/DDBJ databases">
        <title>Paenibacillus imtechensis sp. nov.</title>
        <authorList>
            <person name="Pinnaka A.K."/>
            <person name="Singh H."/>
            <person name="Kaur M."/>
        </authorList>
    </citation>
    <scope>NUCLEOTIDE SEQUENCE [LARGE SCALE GENOMIC DNA]</scope>
    <source>
        <strain evidence="2 3">SMB1</strain>
    </source>
</reference>
<gene>
    <name evidence="2" type="ORF">DNH61_06750</name>
</gene>
<keyword evidence="3" id="KW-1185">Reference proteome</keyword>
<protein>
    <submittedName>
        <fullName evidence="2">DinB family protein</fullName>
    </submittedName>
</protein>
<name>A0A2W1LY77_9BACL</name>
<evidence type="ECO:0000313" key="3">
    <source>
        <dbReference type="Proteomes" id="UP000249522"/>
    </source>
</evidence>
<feature type="domain" description="DinB-like" evidence="1">
    <location>
        <begin position="10"/>
        <end position="168"/>
    </location>
</feature>
<dbReference type="InterPro" id="IPR024775">
    <property type="entry name" value="DinB-like"/>
</dbReference>
<dbReference type="EMBL" id="QKRB01000037">
    <property type="protein sequence ID" value="PZD96641.1"/>
    <property type="molecule type" value="Genomic_DNA"/>
</dbReference>
<dbReference type="OrthoDB" id="1495892at2"/>
<comment type="caution">
    <text evidence="2">The sequence shown here is derived from an EMBL/GenBank/DDBJ whole genome shotgun (WGS) entry which is preliminary data.</text>
</comment>
<organism evidence="2 3">
    <name type="scientific">Paenibacillus sambharensis</name>
    <dbReference type="NCBI Taxonomy" id="1803190"/>
    <lineage>
        <taxon>Bacteria</taxon>
        <taxon>Bacillati</taxon>
        <taxon>Bacillota</taxon>
        <taxon>Bacilli</taxon>
        <taxon>Bacillales</taxon>
        <taxon>Paenibacillaceae</taxon>
        <taxon>Paenibacillus</taxon>
    </lineage>
</organism>
<evidence type="ECO:0000313" key="2">
    <source>
        <dbReference type="EMBL" id="PZD96641.1"/>
    </source>
</evidence>